<dbReference type="Proteomes" id="UP000287033">
    <property type="component" value="Unassembled WGS sequence"/>
</dbReference>
<dbReference type="EMBL" id="BEZZ01046175">
    <property type="protein sequence ID" value="GCC40963.1"/>
    <property type="molecule type" value="Genomic_DNA"/>
</dbReference>
<comment type="caution">
    <text evidence="1">The sequence shown here is derived from an EMBL/GenBank/DDBJ whole genome shotgun (WGS) entry which is preliminary data.</text>
</comment>
<reference evidence="1 2" key="1">
    <citation type="journal article" date="2018" name="Nat. Ecol. Evol.">
        <title>Shark genomes provide insights into elasmobranch evolution and the origin of vertebrates.</title>
        <authorList>
            <person name="Hara Y"/>
            <person name="Yamaguchi K"/>
            <person name="Onimaru K"/>
            <person name="Kadota M"/>
            <person name="Koyanagi M"/>
            <person name="Keeley SD"/>
            <person name="Tatsumi K"/>
            <person name="Tanaka K"/>
            <person name="Motone F"/>
            <person name="Kageyama Y"/>
            <person name="Nozu R"/>
            <person name="Adachi N"/>
            <person name="Nishimura O"/>
            <person name="Nakagawa R"/>
            <person name="Tanegashima C"/>
            <person name="Kiyatake I"/>
            <person name="Matsumoto R"/>
            <person name="Murakumo K"/>
            <person name="Nishida K"/>
            <person name="Terakita A"/>
            <person name="Kuratani S"/>
            <person name="Sato K"/>
            <person name="Hyodo S Kuraku.S."/>
        </authorList>
    </citation>
    <scope>NUCLEOTIDE SEQUENCE [LARGE SCALE GENOMIC DNA]</scope>
</reference>
<evidence type="ECO:0000313" key="1">
    <source>
        <dbReference type="EMBL" id="GCC40963.1"/>
    </source>
</evidence>
<gene>
    <name evidence="1" type="ORF">chiPu_0024784</name>
</gene>
<dbReference type="AlphaFoldDB" id="A0A401TE90"/>
<dbReference type="PANTHER" id="PTHR10338:SF115">
    <property type="entry name" value="INTER-ALPHA-TRYPSIN INHIBITOR HEAVY CHAIN H3"/>
    <property type="match status" value="1"/>
</dbReference>
<organism evidence="1 2">
    <name type="scientific">Chiloscyllium punctatum</name>
    <name type="common">Brownbanded bambooshark</name>
    <name type="synonym">Hemiscyllium punctatum</name>
    <dbReference type="NCBI Taxonomy" id="137246"/>
    <lineage>
        <taxon>Eukaryota</taxon>
        <taxon>Metazoa</taxon>
        <taxon>Chordata</taxon>
        <taxon>Craniata</taxon>
        <taxon>Vertebrata</taxon>
        <taxon>Chondrichthyes</taxon>
        <taxon>Elasmobranchii</taxon>
        <taxon>Galeomorphii</taxon>
        <taxon>Galeoidea</taxon>
        <taxon>Orectolobiformes</taxon>
        <taxon>Hemiscylliidae</taxon>
        <taxon>Chiloscyllium</taxon>
    </lineage>
</organism>
<dbReference type="PANTHER" id="PTHR10338">
    <property type="entry name" value="INTER-ALPHA-TRYPSIN INHIBITOR HEAVY CHAIN FAMILY MEMBER"/>
    <property type="match status" value="1"/>
</dbReference>
<evidence type="ECO:0000313" key="2">
    <source>
        <dbReference type="Proteomes" id="UP000287033"/>
    </source>
</evidence>
<proteinExistence type="predicted"/>
<dbReference type="InterPro" id="IPR050934">
    <property type="entry name" value="ITIH"/>
</dbReference>
<accession>A0A401TE90</accession>
<protein>
    <recommendedName>
        <fullName evidence="3">Inter-alpha-trypsin inhibitor heavy chain C-terminal domain-containing protein</fullName>
    </recommendedName>
</protein>
<dbReference type="OrthoDB" id="299997at2759"/>
<name>A0A401TE90_CHIPU</name>
<dbReference type="STRING" id="137246.A0A401TE90"/>
<evidence type="ECO:0008006" key="3">
    <source>
        <dbReference type="Google" id="ProtNLM"/>
    </source>
</evidence>
<keyword evidence="2" id="KW-1185">Reference proteome</keyword>
<sequence length="109" mass="12477">MKVDTTEANENLTLKAEVQVSEGENVTQQQQYIFGDFTERLWAYLTIQQLLEKRVSAETNEKGNLTDRILELSLKYSFVTPLTSMVVTKPEENKNERFVADKSTEDGNV</sequence>